<evidence type="ECO:0000256" key="1">
    <source>
        <dbReference type="SAM" id="MobiDB-lite"/>
    </source>
</evidence>
<feature type="region of interest" description="Disordered" evidence="1">
    <location>
        <begin position="1"/>
        <end position="24"/>
    </location>
</feature>
<dbReference type="InParanoid" id="A0A2P5E7J8"/>
<protein>
    <submittedName>
        <fullName evidence="2">Uncharacterized protein</fullName>
    </submittedName>
</protein>
<evidence type="ECO:0000313" key="2">
    <source>
        <dbReference type="EMBL" id="PON81505.1"/>
    </source>
</evidence>
<proteinExistence type="predicted"/>
<accession>A0A2P5E7J8</accession>
<dbReference type="FunCoup" id="A0A2P5E7J8">
    <property type="interactions" value="2"/>
</dbReference>
<dbReference type="Proteomes" id="UP000237000">
    <property type="component" value="Unassembled WGS sequence"/>
</dbReference>
<gene>
    <name evidence="2" type="ORF">TorRG33x02_226970</name>
</gene>
<feature type="compositionally biased region" description="Low complexity" evidence="1">
    <location>
        <begin position="1"/>
        <end position="20"/>
    </location>
</feature>
<organism evidence="2 3">
    <name type="scientific">Trema orientale</name>
    <name type="common">Charcoal tree</name>
    <name type="synonym">Celtis orientalis</name>
    <dbReference type="NCBI Taxonomy" id="63057"/>
    <lineage>
        <taxon>Eukaryota</taxon>
        <taxon>Viridiplantae</taxon>
        <taxon>Streptophyta</taxon>
        <taxon>Embryophyta</taxon>
        <taxon>Tracheophyta</taxon>
        <taxon>Spermatophyta</taxon>
        <taxon>Magnoliopsida</taxon>
        <taxon>eudicotyledons</taxon>
        <taxon>Gunneridae</taxon>
        <taxon>Pentapetalae</taxon>
        <taxon>rosids</taxon>
        <taxon>fabids</taxon>
        <taxon>Rosales</taxon>
        <taxon>Cannabaceae</taxon>
        <taxon>Trema</taxon>
    </lineage>
</organism>
<dbReference type="AlphaFoldDB" id="A0A2P5E7J8"/>
<comment type="caution">
    <text evidence="2">The sequence shown here is derived from an EMBL/GenBank/DDBJ whole genome shotgun (WGS) entry which is preliminary data.</text>
</comment>
<dbReference type="OrthoDB" id="1891930at2759"/>
<keyword evidence="3" id="KW-1185">Reference proteome</keyword>
<dbReference type="PANTHER" id="PTHR48204:SF1">
    <property type="entry name" value="OS07G0265100 PROTEIN"/>
    <property type="match status" value="1"/>
</dbReference>
<reference evidence="3" key="1">
    <citation type="submission" date="2016-06" db="EMBL/GenBank/DDBJ databases">
        <title>Parallel loss of symbiosis genes in relatives of nitrogen-fixing non-legume Parasponia.</title>
        <authorList>
            <person name="Van Velzen R."/>
            <person name="Holmer R."/>
            <person name="Bu F."/>
            <person name="Rutten L."/>
            <person name="Van Zeijl A."/>
            <person name="Liu W."/>
            <person name="Santuari L."/>
            <person name="Cao Q."/>
            <person name="Sharma T."/>
            <person name="Shen D."/>
            <person name="Roswanjaya Y."/>
            <person name="Wardhani T."/>
            <person name="Kalhor M.S."/>
            <person name="Jansen J."/>
            <person name="Van den Hoogen J."/>
            <person name="Gungor B."/>
            <person name="Hartog M."/>
            <person name="Hontelez J."/>
            <person name="Verver J."/>
            <person name="Yang W.-C."/>
            <person name="Schijlen E."/>
            <person name="Repin R."/>
            <person name="Schilthuizen M."/>
            <person name="Schranz E."/>
            <person name="Heidstra R."/>
            <person name="Miyata K."/>
            <person name="Fedorova E."/>
            <person name="Kohlen W."/>
            <person name="Bisseling T."/>
            <person name="Smit S."/>
            <person name="Geurts R."/>
        </authorList>
    </citation>
    <scope>NUCLEOTIDE SEQUENCE [LARGE SCALE GENOMIC DNA]</scope>
    <source>
        <strain evidence="3">cv. RG33-2</strain>
    </source>
</reference>
<dbReference type="PANTHER" id="PTHR48204">
    <property type="entry name" value="OS07G0265100 PROTEIN"/>
    <property type="match status" value="1"/>
</dbReference>
<name>A0A2P5E7J8_TREOI</name>
<evidence type="ECO:0000313" key="3">
    <source>
        <dbReference type="Proteomes" id="UP000237000"/>
    </source>
</evidence>
<sequence length="132" mass="14088">MAGTATASTSTSMPSPSSSTQNSKRLLYDRRYGWVIDEWKDPSDQALSGGRGMFCILPLGKALLKMASNSINLAASSAVKTLERPDLFSPQVLQASLNDQLHKLKLSLTKSDTNSFSLKGNLSSPGAGRSSH</sequence>
<dbReference type="EMBL" id="JXTC01000215">
    <property type="protein sequence ID" value="PON81505.1"/>
    <property type="molecule type" value="Genomic_DNA"/>
</dbReference>
<dbReference type="STRING" id="63057.A0A2P5E7J8"/>